<evidence type="ECO:0000259" key="3">
    <source>
        <dbReference type="Pfam" id="PF01494"/>
    </source>
</evidence>
<reference evidence="4 5" key="1">
    <citation type="submission" date="2017-01" db="EMBL/GenBank/DDBJ databases">
        <authorList>
            <person name="Mah S.A."/>
            <person name="Swanson W.J."/>
            <person name="Moy G.W."/>
            <person name="Vacquier V.D."/>
        </authorList>
    </citation>
    <scope>NUCLEOTIDE SEQUENCE [LARGE SCALE GENOMIC DNA]</scope>
    <source>
        <strain evidence="4 5">DSM 45758</strain>
    </source>
</reference>
<dbReference type="Pfam" id="PF21274">
    <property type="entry name" value="Rng_hyd_C"/>
    <property type="match status" value="1"/>
</dbReference>
<dbReference type="PANTHER" id="PTHR43004">
    <property type="entry name" value="TRK SYSTEM POTASSIUM UPTAKE PROTEIN"/>
    <property type="match status" value="1"/>
</dbReference>
<dbReference type="Gene3D" id="3.40.30.120">
    <property type="match status" value="1"/>
</dbReference>
<dbReference type="AlphaFoldDB" id="A0A1N7F4X3"/>
<name>A0A1N7F4X3_9ACTN</name>
<protein>
    <submittedName>
        <fullName evidence="4">2,4-dichlorophenol 6-monooxygenase</fullName>
    </submittedName>
</protein>
<sequence length="600" mass="65408">MAEFNDGMAETQLPRGSVVTTDVVVVGSGPAGAGAALSLSTLGIPNIMITKYRWTANTPRAHITNQRAMEIFRDLGIEDQVLADATAHELMGDTVFCTSIAGEEIGRILTWGTHPARRADYQLASPCLPVDIPQTYLEPILVRNAAARGTQARFSTEYLGHRQDADGVDVEVRDRLTGEEYTIRAKYLIGADGARSKVAADLDLPMEGAMDIAGSMNITFKADISAYCGHRPSVLYWVIQPGSNVGGIGAGLVRMIRPWNEWLIVWGYDINQPPPAVDEAAAVQIVRNLLGMPDIEVEITGTSLWGNNEMYATHLQAGRVFCAGDAIHRHPPSNGLGSNTSIQDSYNLAWKLAAVLRGQAAPALLETYSAERAPVAKQIVQRANKSSREFVQFFEVLGLTDAKDEAEMAARIEERKVNTPEGAAKRAALVSAMELKHYEFNAHGVELGQFYESDAVVSDGTRRPEPRRDPELYYEPSTVPGSRLPHAWVGDSQHKVSTLDLAPMTRFTLFTGIAGEPWVAAAEKVGQELGVPLEAVLIGPGREVTDLYYDWARVREVDEDGALLVRPDKHIGWRSIRLPADPERALHEAMSAILGRIAAA</sequence>
<feature type="domain" description="FAD-binding" evidence="3">
    <location>
        <begin position="21"/>
        <end position="383"/>
    </location>
</feature>
<evidence type="ECO:0000313" key="4">
    <source>
        <dbReference type="EMBL" id="SIR95336.1"/>
    </source>
</evidence>
<dbReference type="InterPro" id="IPR002938">
    <property type="entry name" value="FAD-bd"/>
</dbReference>
<dbReference type="OrthoDB" id="3647401at2"/>
<organism evidence="4 5">
    <name type="scientific">Micromonospora avicenniae</name>
    <dbReference type="NCBI Taxonomy" id="1198245"/>
    <lineage>
        <taxon>Bacteria</taxon>
        <taxon>Bacillati</taxon>
        <taxon>Actinomycetota</taxon>
        <taxon>Actinomycetes</taxon>
        <taxon>Micromonosporales</taxon>
        <taxon>Micromonosporaceae</taxon>
        <taxon>Micromonospora</taxon>
    </lineage>
</organism>
<keyword evidence="1" id="KW-0285">Flavoprotein</keyword>
<evidence type="ECO:0000256" key="1">
    <source>
        <dbReference type="ARBA" id="ARBA00022630"/>
    </source>
</evidence>
<dbReference type="STRING" id="1198245.SAMN05444858_13043"/>
<dbReference type="InterPro" id="IPR036188">
    <property type="entry name" value="FAD/NAD-bd_sf"/>
</dbReference>
<dbReference type="GO" id="GO:0016709">
    <property type="term" value="F:oxidoreductase activity, acting on paired donors, with incorporation or reduction of molecular oxygen, NAD(P)H as one donor, and incorporation of one atom of oxygen"/>
    <property type="evidence" value="ECO:0007669"/>
    <property type="project" value="UniProtKB-ARBA"/>
</dbReference>
<gene>
    <name evidence="4" type="ORF">SAMN05444858_13043</name>
</gene>
<evidence type="ECO:0000313" key="5">
    <source>
        <dbReference type="Proteomes" id="UP000186004"/>
    </source>
</evidence>
<keyword evidence="2" id="KW-0274">FAD</keyword>
<proteinExistence type="predicted"/>
<keyword evidence="4" id="KW-0503">Monooxygenase</keyword>
<dbReference type="RefSeq" id="WP_076473822.1">
    <property type="nucleotide sequence ID" value="NZ_FTNF01000030.1"/>
</dbReference>
<dbReference type="InterPro" id="IPR050641">
    <property type="entry name" value="RIFMO-like"/>
</dbReference>
<dbReference type="EMBL" id="FTNF01000030">
    <property type="protein sequence ID" value="SIR95336.1"/>
    <property type="molecule type" value="Genomic_DNA"/>
</dbReference>
<keyword evidence="5" id="KW-1185">Reference proteome</keyword>
<keyword evidence="4" id="KW-0560">Oxidoreductase</keyword>
<dbReference type="Gene3D" id="3.30.9.10">
    <property type="entry name" value="D-Amino Acid Oxidase, subunit A, domain 2"/>
    <property type="match status" value="1"/>
</dbReference>
<dbReference type="SUPFAM" id="SSF51905">
    <property type="entry name" value="FAD/NAD(P)-binding domain"/>
    <property type="match status" value="1"/>
</dbReference>
<dbReference type="PANTHER" id="PTHR43004:SF8">
    <property type="entry name" value="FAD-BINDING DOMAIN-CONTAINING PROTEIN-RELATED"/>
    <property type="match status" value="1"/>
</dbReference>
<dbReference type="GO" id="GO:0071949">
    <property type="term" value="F:FAD binding"/>
    <property type="evidence" value="ECO:0007669"/>
    <property type="project" value="InterPro"/>
</dbReference>
<dbReference type="Proteomes" id="UP000186004">
    <property type="component" value="Unassembled WGS sequence"/>
</dbReference>
<dbReference type="Gene3D" id="3.50.50.60">
    <property type="entry name" value="FAD/NAD(P)-binding domain"/>
    <property type="match status" value="1"/>
</dbReference>
<dbReference type="PRINTS" id="PR00420">
    <property type="entry name" value="RNGMNOXGNASE"/>
</dbReference>
<evidence type="ECO:0000256" key="2">
    <source>
        <dbReference type="ARBA" id="ARBA00022827"/>
    </source>
</evidence>
<accession>A0A1N7F4X3</accession>
<dbReference type="Pfam" id="PF01494">
    <property type="entry name" value="FAD_binding_3"/>
    <property type="match status" value="1"/>
</dbReference>